<feature type="compositionally biased region" description="Basic and acidic residues" evidence="1">
    <location>
        <begin position="186"/>
        <end position="198"/>
    </location>
</feature>
<evidence type="ECO:0000256" key="1">
    <source>
        <dbReference type="SAM" id="MobiDB-lite"/>
    </source>
</evidence>
<feature type="compositionally biased region" description="Low complexity" evidence="1">
    <location>
        <begin position="173"/>
        <end position="185"/>
    </location>
</feature>
<feature type="compositionally biased region" description="Low complexity" evidence="1">
    <location>
        <begin position="71"/>
        <end position="87"/>
    </location>
</feature>
<organism evidence="2 3">
    <name type="scientific">Spinacia oleracea</name>
    <name type="common">Spinach</name>
    <dbReference type="NCBI Taxonomy" id="3562"/>
    <lineage>
        <taxon>Eukaryota</taxon>
        <taxon>Viridiplantae</taxon>
        <taxon>Streptophyta</taxon>
        <taxon>Embryophyta</taxon>
        <taxon>Tracheophyta</taxon>
        <taxon>Spermatophyta</taxon>
        <taxon>Magnoliopsida</taxon>
        <taxon>eudicotyledons</taxon>
        <taxon>Gunneridae</taxon>
        <taxon>Pentapetalae</taxon>
        <taxon>Caryophyllales</taxon>
        <taxon>Chenopodiaceae</taxon>
        <taxon>Chenopodioideae</taxon>
        <taxon>Anserineae</taxon>
        <taxon>Spinacia</taxon>
    </lineage>
</organism>
<reference evidence="2" key="1">
    <citation type="journal article" date="2021" name="Nat. Commun.">
        <title>Genomic analyses provide insights into spinach domestication and the genetic basis of agronomic traits.</title>
        <authorList>
            <person name="Cai X."/>
            <person name="Sun X."/>
            <person name="Xu C."/>
            <person name="Sun H."/>
            <person name="Wang X."/>
            <person name="Ge C."/>
            <person name="Zhang Z."/>
            <person name="Wang Q."/>
            <person name="Fei Z."/>
            <person name="Jiao C."/>
            <person name="Wang Q."/>
        </authorList>
    </citation>
    <scope>NUCLEOTIDE SEQUENCE [LARGE SCALE GENOMIC DNA]</scope>
    <source>
        <strain evidence="2">cv. Varoflay</strain>
    </source>
</reference>
<feature type="compositionally biased region" description="Basic and acidic residues" evidence="1">
    <location>
        <begin position="584"/>
        <end position="622"/>
    </location>
</feature>
<feature type="compositionally biased region" description="Basic and acidic residues" evidence="1">
    <location>
        <begin position="132"/>
        <end position="142"/>
    </location>
</feature>
<feature type="compositionally biased region" description="Basic and acidic residues" evidence="1">
    <location>
        <begin position="501"/>
        <end position="518"/>
    </location>
</feature>
<feature type="compositionally biased region" description="Basic and acidic residues" evidence="1">
    <location>
        <begin position="93"/>
        <end position="124"/>
    </location>
</feature>
<keyword evidence="2" id="KW-1185">Reference proteome</keyword>
<feature type="compositionally biased region" description="Basic and acidic residues" evidence="1">
    <location>
        <begin position="563"/>
        <end position="576"/>
    </location>
</feature>
<feature type="compositionally biased region" description="Basic and acidic residues" evidence="1">
    <location>
        <begin position="305"/>
        <end position="322"/>
    </location>
</feature>
<feature type="region of interest" description="Disordered" evidence="1">
    <location>
        <begin position="1101"/>
        <end position="1135"/>
    </location>
</feature>
<feature type="compositionally biased region" description="Basic and acidic residues" evidence="1">
    <location>
        <begin position="231"/>
        <end position="299"/>
    </location>
</feature>
<protein>
    <recommendedName>
        <fullName evidence="4">MI domain-containing protein</fullName>
    </recommendedName>
</protein>
<evidence type="ECO:0000313" key="3">
    <source>
        <dbReference type="RefSeq" id="XP_021843082.2"/>
    </source>
</evidence>
<proteinExistence type="predicted"/>
<dbReference type="RefSeq" id="XP_021843082.2">
    <property type="nucleotide sequence ID" value="XM_021987390.2"/>
</dbReference>
<evidence type="ECO:0000313" key="2">
    <source>
        <dbReference type="Proteomes" id="UP000813463"/>
    </source>
</evidence>
<dbReference type="PANTHER" id="PTHR34837:SF1">
    <property type="entry name" value="LOW PROTEIN: ZINC FINGER CCCH DOMAIN PROTEIN"/>
    <property type="match status" value="1"/>
</dbReference>
<feature type="compositionally biased region" description="Polar residues" evidence="1">
    <location>
        <begin position="985"/>
        <end position="997"/>
    </location>
</feature>
<dbReference type="KEGG" id="soe:110783094"/>
<feature type="compositionally biased region" description="Basic and acidic residues" evidence="1">
    <location>
        <begin position="211"/>
        <end position="224"/>
    </location>
</feature>
<dbReference type="Proteomes" id="UP000813463">
    <property type="component" value="Chromosome 3"/>
</dbReference>
<accession>A0A9R0I5T9</accession>
<feature type="compositionally biased region" description="Basic residues" evidence="1">
    <location>
        <begin position="1"/>
        <end position="12"/>
    </location>
</feature>
<name>A0A9R0I5T9_SPIOL</name>
<feature type="compositionally biased region" description="Basic and acidic residues" evidence="1">
    <location>
        <begin position="45"/>
        <end position="66"/>
    </location>
</feature>
<gene>
    <name evidence="3" type="primary">LOC110783094</name>
</gene>
<feature type="compositionally biased region" description="Basic and acidic residues" evidence="1">
    <location>
        <begin position="13"/>
        <end position="38"/>
    </location>
</feature>
<feature type="region of interest" description="Disordered" evidence="1">
    <location>
        <begin position="985"/>
        <end position="1005"/>
    </location>
</feature>
<dbReference type="AlphaFoldDB" id="A0A9R0I5T9"/>
<sequence>MPRSSRHKSSKHSSREVRDYSDSEKDSGLKEKKGRDDGGSYSSRHLKESTSGEKRKIDSKSVDVTKDLSGVVVNVDYVEEYVASSSSSKKRKEKEDDDRWTGGDNNEHDLSKSDSKRSSRREENSVAGVVGEEVKKSGSKVESKHHRSERKERSEKEGGSERDRKGNKGDRLIVGIIGNENVGNEGNRKQGNGEERGGKHGVGITELNIQEEVRNPDTERELDRRVRRKRDGSGDGDKHQEGTRELDDRRLSSRDDIVRSGKYKDESHKEERVRDRYQEDADKDNWHPDEKQRDNRVMKDYNSARSEDKHLKNEKKDLDVSQKKSKPLGSEYDREPDRDRDHDRERGRDRDRARHDRDRDRDREHDDREHDLDRERDRERDLERTHDRDRELDRDRERGRDRYHRERDRDRIRDHNHDRARERDYDHEYGSHVNDKGSRYKDDRSRRRSPEGHDDYHGDKSRRIESEADKEKSLPRKAHVDSVVSSSRRKNSPSRAYVSTDKYRDGIQDETKYGDSPRDGPTSEALDKVPKYRSGEKRTKFDENYTGELSERSPSAKASPAGLKEKSPSTSVDRRFQNRTSRRRSLDVDEAERRSSGSNDVRDISVNEDRQGREYSAKKSNGEEFPPVESPFHHKSNQGNISSHVPGPSGFRTGADSPSFMGSLGEDNRGHSGSRFRRSVDPNNIGRGPGNPWKGAPNWPSPLPNGFLPFPPGPPGPHHGGFPPMLSQFPPLFGVRPSMDMNHPGMPYHMSDGERFSGHVRPMGWQNMVDGPVHFHGWDVSNGVLRDESSMYGPGHLVNSQRRDMNSDMWKPNGDVNMDVTSVSQKDSPLVKTSVDEASSTQGASRPHVESSLLDEGTSLKMNTSSVPSSTKENLMTLAKVTEKTPESSSVDDAAQSVRAYLTKLDISIDMADPELYNQFIELAFKGQSDLIEEVELEYIEEKAVADSEIANLTMGLTFFPAAKDSIFKKAMNLYKTQSTQRSSSGIIPNLENSHSPKSSELEVEKTSVEEEMIVTPVNCIIKKEDSILVVPEVVSNTPVVEGKEPVSITNDTVMNEEPFQSADMALDLCNNQGESPVLMVEKMDEEIKLENEPLFTENANSDAIESNTDRKILGNDNDDGGMRVDAESATSDEQMDVAVSGPLVLTHDSVKVCEALISVSNESDSVILSRIHHAPESTH</sequence>
<reference evidence="3" key="2">
    <citation type="submission" date="2025-08" db="UniProtKB">
        <authorList>
            <consortium name="RefSeq"/>
        </authorList>
    </citation>
    <scope>IDENTIFICATION</scope>
    <source>
        <tissue evidence="3">Leaf</tissue>
    </source>
</reference>
<evidence type="ECO:0008006" key="4">
    <source>
        <dbReference type="Google" id="ProtNLM"/>
    </source>
</evidence>
<feature type="region of interest" description="Disordered" evidence="1">
    <location>
        <begin position="1"/>
        <end position="700"/>
    </location>
</feature>
<dbReference type="PANTHER" id="PTHR34837">
    <property type="entry name" value="OS05G0595500 PROTEIN"/>
    <property type="match status" value="1"/>
</dbReference>
<dbReference type="GeneID" id="110783094"/>
<feature type="compositionally biased region" description="Basic and acidic residues" evidence="1">
    <location>
        <begin position="149"/>
        <end position="171"/>
    </location>
</feature>
<feature type="compositionally biased region" description="Basic and acidic residues" evidence="1">
    <location>
        <begin position="331"/>
        <end position="480"/>
    </location>
</feature>
<feature type="compositionally biased region" description="Polar residues" evidence="1">
    <location>
        <begin position="860"/>
        <end position="871"/>
    </location>
</feature>
<feature type="region of interest" description="Disordered" evidence="1">
    <location>
        <begin position="824"/>
        <end position="871"/>
    </location>
</feature>
<feature type="compositionally biased region" description="Basic and acidic residues" evidence="1">
    <location>
        <begin position="525"/>
        <end position="543"/>
    </location>
</feature>